<feature type="region of interest" description="Disordered" evidence="1">
    <location>
        <begin position="1"/>
        <end position="59"/>
    </location>
</feature>
<dbReference type="Proteomes" id="UP001159428">
    <property type="component" value="Unassembled WGS sequence"/>
</dbReference>
<evidence type="ECO:0000256" key="1">
    <source>
        <dbReference type="SAM" id="MobiDB-lite"/>
    </source>
</evidence>
<feature type="compositionally biased region" description="Polar residues" evidence="1">
    <location>
        <begin position="18"/>
        <end position="31"/>
    </location>
</feature>
<evidence type="ECO:0000313" key="3">
    <source>
        <dbReference type="Proteomes" id="UP001159428"/>
    </source>
</evidence>
<organism evidence="2 3">
    <name type="scientific">Pocillopora meandrina</name>
    <dbReference type="NCBI Taxonomy" id="46732"/>
    <lineage>
        <taxon>Eukaryota</taxon>
        <taxon>Metazoa</taxon>
        <taxon>Cnidaria</taxon>
        <taxon>Anthozoa</taxon>
        <taxon>Hexacorallia</taxon>
        <taxon>Scleractinia</taxon>
        <taxon>Astrocoeniina</taxon>
        <taxon>Pocilloporidae</taxon>
        <taxon>Pocillopora</taxon>
    </lineage>
</organism>
<accession>A0AAU9WSW6</accession>
<feature type="compositionally biased region" description="Basic and acidic residues" evidence="1">
    <location>
        <begin position="50"/>
        <end position="59"/>
    </location>
</feature>
<keyword evidence="3" id="KW-1185">Reference proteome</keyword>
<name>A0AAU9WSW6_9CNID</name>
<sequence length="73" mass="8125">MHFPPGSNNRLNGAGENVANNARLSDSQNNDKCGYNVGDKYDDNPGDNISENRQEPMVRHTDNMCIMSKVLKD</sequence>
<comment type="caution">
    <text evidence="2">The sequence shown here is derived from an EMBL/GenBank/DDBJ whole genome shotgun (WGS) entry which is preliminary data.</text>
</comment>
<protein>
    <submittedName>
        <fullName evidence="2">Uncharacterized protein</fullName>
    </submittedName>
</protein>
<proteinExistence type="predicted"/>
<gene>
    <name evidence="2" type="ORF">PMEA_00011272</name>
</gene>
<feature type="compositionally biased region" description="Polar residues" evidence="1">
    <location>
        <begin position="1"/>
        <end position="11"/>
    </location>
</feature>
<evidence type="ECO:0000313" key="2">
    <source>
        <dbReference type="EMBL" id="CAH3124449.1"/>
    </source>
</evidence>
<dbReference type="AlphaFoldDB" id="A0AAU9WSW6"/>
<reference evidence="2 3" key="1">
    <citation type="submission" date="2022-05" db="EMBL/GenBank/DDBJ databases">
        <authorList>
            <consortium name="Genoscope - CEA"/>
            <person name="William W."/>
        </authorList>
    </citation>
    <scope>NUCLEOTIDE SEQUENCE [LARGE SCALE GENOMIC DNA]</scope>
</reference>
<dbReference type="EMBL" id="CALNXJ010000020">
    <property type="protein sequence ID" value="CAH3124449.1"/>
    <property type="molecule type" value="Genomic_DNA"/>
</dbReference>